<dbReference type="AlphaFoldDB" id="A0A239J298"/>
<dbReference type="RefSeq" id="WP_142988306.1">
    <property type="nucleotide sequence ID" value="NZ_FZOU01000003.1"/>
</dbReference>
<keyword evidence="3" id="KW-1185">Reference proteome</keyword>
<evidence type="ECO:0008006" key="4">
    <source>
        <dbReference type="Google" id="ProtNLM"/>
    </source>
</evidence>
<reference evidence="2 3" key="1">
    <citation type="submission" date="2017-06" db="EMBL/GenBank/DDBJ databases">
        <authorList>
            <person name="Kim H.J."/>
            <person name="Triplett B.A."/>
        </authorList>
    </citation>
    <scope>NUCLEOTIDE SEQUENCE [LARGE SCALE GENOMIC DNA]</scope>
    <source>
        <strain evidence="2 3">DSM 18704</strain>
    </source>
</reference>
<dbReference type="SUPFAM" id="SSF101898">
    <property type="entry name" value="NHL repeat"/>
    <property type="match status" value="1"/>
</dbReference>
<proteinExistence type="predicted"/>
<dbReference type="EMBL" id="FZOU01000003">
    <property type="protein sequence ID" value="SNS99588.1"/>
    <property type="molecule type" value="Genomic_DNA"/>
</dbReference>
<feature type="signal peptide" evidence="1">
    <location>
        <begin position="1"/>
        <end position="20"/>
    </location>
</feature>
<dbReference type="PROSITE" id="PS51257">
    <property type="entry name" value="PROKAR_LIPOPROTEIN"/>
    <property type="match status" value="1"/>
</dbReference>
<dbReference type="Gene3D" id="2.120.10.30">
    <property type="entry name" value="TolB, C-terminal domain"/>
    <property type="match status" value="1"/>
</dbReference>
<evidence type="ECO:0000313" key="2">
    <source>
        <dbReference type="EMBL" id="SNS99588.1"/>
    </source>
</evidence>
<gene>
    <name evidence="2" type="ORF">SAMN05421770_103389</name>
</gene>
<sequence>MPVKKMITPLLALVACSVLLSGCSAGFRASSAAPSSAHLELQGTIHGGQQPISGASVALYAGSINGYGSAVQSILQAPVTTTSTGAFNITGDYSCTTGQQMYLVATGGNTGSGVNPNSAIMAALGDCAQLSANTYVNANEVTTVASAFALAPFMSGASALGTSSTNIAGLARAFASVHKLVNTATGAAPGDLLPAGATAPTAEINTLANLIAACVNTTGDAGSLSLCHQLFVNVTPAGGIVPTDTVGAALAIAKNPTLNVPALFNMIPASNPFQPSLTTAPIDWTLAIDYAGSFNKPTTTAIDQSGNIWVANAGNNTVTALAQTGSPATTAPLSGNGLAAPTAAAIDAAGNAWFANATGAVLSAFTPSGTALTGSPFTSNGISQPVSLAFDAIGNVWVANAGNDSILELTSSGVPVQQISTTAASSSIAINPK</sequence>
<name>A0A239J298_9BACT</name>
<evidence type="ECO:0000313" key="3">
    <source>
        <dbReference type="Proteomes" id="UP000198356"/>
    </source>
</evidence>
<feature type="chain" id="PRO_5012918494" description="Streptogramin lyase" evidence="1">
    <location>
        <begin position="21"/>
        <end position="433"/>
    </location>
</feature>
<accession>A0A239J298</accession>
<dbReference type="Proteomes" id="UP000198356">
    <property type="component" value="Unassembled WGS sequence"/>
</dbReference>
<evidence type="ECO:0000256" key="1">
    <source>
        <dbReference type="SAM" id="SignalP"/>
    </source>
</evidence>
<organism evidence="2 3">
    <name type="scientific">Granulicella rosea</name>
    <dbReference type="NCBI Taxonomy" id="474952"/>
    <lineage>
        <taxon>Bacteria</taxon>
        <taxon>Pseudomonadati</taxon>
        <taxon>Acidobacteriota</taxon>
        <taxon>Terriglobia</taxon>
        <taxon>Terriglobales</taxon>
        <taxon>Acidobacteriaceae</taxon>
        <taxon>Granulicella</taxon>
    </lineage>
</organism>
<keyword evidence="1" id="KW-0732">Signal</keyword>
<dbReference type="OrthoDB" id="107542at2"/>
<protein>
    <recommendedName>
        <fullName evidence="4">Streptogramin lyase</fullName>
    </recommendedName>
</protein>
<dbReference type="InterPro" id="IPR011042">
    <property type="entry name" value="6-blade_b-propeller_TolB-like"/>
</dbReference>